<protein>
    <submittedName>
        <fullName evidence="2">Uncharacterized protein</fullName>
    </submittedName>
</protein>
<sequence>MKTLLKIILIPIFLILFFYALTLTYYKINPPIKLTDRGWLDKSVLLENPNNDWYFYYGIYNPSMFDLKIMDMKVNSKNVKIEKLGLRDVTNNPEETFKEIDETKPFILKRKSRAQILLVFRIYGLNSELENIVFDYTLLGIPFRQRIKIELFNSEMQNTNGNFQPVIDEIKKNEEVTLIAKDVSEEKLLSQNDRKRLIEALEKSNIINDDDFFTGQAISPAFPLYMLRFGNKEILFIDKTKILVRDPKYFSFYLVPKDIWNEMERILPVNKLNDVNDLVFLFKAEKLKIEDIENEVINGDYTYIKEKIIRTLRTAEAVGELQNKEGEKLILKFQINGKEYAIYVYNDGFIYNNNFYEKKGIKEDIELALQAV</sequence>
<dbReference type="eggNOG" id="ENOG502ZMAX">
    <property type="taxonomic scope" value="Bacteria"/>
</dbReference>
<organism evidence="2 3">
    <name type="scientific">Caloramator australicus RC3</name>
    <dbReference type="NCBI Taxonomy" id="857293"/>
    <lineage>
        <taxon>Bacteria</taxon>
        <taxon>Bacillati</taxon>
        <taxon>Bacillota</taxon>
        <taxon>Clostridia</taxon>
        <taxon>Eubacteriales</taxon>
        <taxon>Clostridiaceae</taxon>
        <taxon>Caloramator</taxon>
    </lineage>
</organism>
<dbReference type="Proteomes" id="UP000007652">
    <property type="component" value="Unassembled WGS sequence"/>
</dbReference>
<gene>
    <name evidence="2" type="ORF">CAAU_1464</name>
</gene>
<dbReference type="RefSeq" id="WP_008908812.1">
    <property type="nucleotide sequence ID" value="NZ_CAKP01000082.1"/>
</dbReference>
<proteinExistence type="predicted"/>
<evidence type="ECO:0000256" key="1">
    <source>
        <dbReference type="SAM" id="Phobius"/>
    </source>
</evidence>
<keyword evidence="1" id="KW-0812">Transmembrane</keyword>
<accession>I7KUF3</accession>
<keyword evidence="1" id="KW-0472">Membrane</keyword>
<reference evidence="2 3" key="1">
    <citation type="journal article" date="2011" name="J. Bacteriol.">
        <title>Draft genome sequence of Caloramator australicus strain RC3T, a thermoanaerobe from the Great Artesian Basin of Australia.</title>
        <authorList>
            <person name="Ogg C.D."/>
            <person name="Patel B.K.C."/>
        </authorList>
    </citation>
    <scope>NUCLEOTIDE SEQUENCE [LARGE SCALE GENOMIC DNA]</scope>
    <source>
        <strain evidence="2 3">RC3</strain>
    </source>
</reference>
<evidence type="ECO:0000313" key="3">
    <source>
        <dbReference type="Proteomes" id="UP000007652"/>
    </source>
</evidence>
<evidence type="ECO:0000313" key="2">
    <source>
        <dbReference type="EMBL" id="CCJ33548.1"/>
    </source>
</evidence>
<dbReference type="AlphaFoldDB" id="I7KUF3"/>
<name>I7KUF3_9CLOT</name>
<feature type="transmembrane region" description="Helical" evidence="1">
    <location>
        <begin position="7"/>
        <end position="26"/>
    </location>
</feature>
<dbReference type="EMBL" id="CAKP01000082">
    <property type="protein sequence ID" value="CCJ33548.1"/>
    <property type="molecule type" value="Genomic_DNA"/>
</dbReference>
<comment type="caution">
    <text evidence="2">The sequence shown here is derived from an EMBL/GenBank/DDBJ whole genome shotgun (WGS) entry which is preliminary data.</text>
</comment>
<keyword evidence="1" id="KW-1133">Transmembrane helix</keyword>
<keyword evidence="3" id="KW-1185">Reference proteome</keyword>
<dbReference type="STRING" id="857293.CAAU_1464"/>